<accession>A0ABR4XR64</accession>
<dbReference type="Proteomes" id="UP000030023">
    <property type="component" value="Unassembled WGS sequence"/>
</dbReference>
<evidence type="ECO:0000259" key="4">
    <source>
        <dbReference type="Pfam" id="PF01966"/>
    </source>
</evidence>
<keyword evidence="2" id="KW-0547">Nucleotide-binding</keyword>
<comment type="caution">
    <text evidence="5">The sequence shown here is derived from an EMBL/GenBank/DDBJ whole genome shotgun (WGS) entry which is preliminary data.</text>
</comment>
<protein>
    <recommendedName>
        <fullName evidence="4">HD domain-containing protein</fullName>
    </recommendedName>
</protein>
<reference evidence="5 6" key="1">
    <citation type="journal article" date="2014" name="Antonie Van Leeuwenhoek">
        <title>Oenococcus alcoholitolerans sp. nov., a lactic acid bacteria isolated from cachaca and ethanol fermentation processes.</title>
        <authorList>
            <person name="Badotti F."/>
            <person name="Moreira A.P."/>
            <person name="Tonon L.A."/>
            <person name="de Lucena B.T."/>
            <person name="Gomes Fde C."/>
            <person name="Kruger R."/>
            <person name="Thompson C.C."/>
            <person name="de Morais M.A.Jr."/>
            <person name="Rosa C.A."/>
            <person name="Thompson F.L."/>
        </authorList>
    </citation>
    <scope>NUCLEOTIDE SEQUENCE [LARGE SCALE GENOMIC DNA]</scope>
    <source>
        <strain evidence="5 6">UFRJ-M7.2.18</strain>
    </source>
</reference>
<feature type="domain" description="HD" evidence="4">
    <location>
        <begin position="4"/>
        <end position="56"/>
    </location>
</feature>
<dbReference type="EMBL" id="AXCV01000142">
    <property type="protein sequence ID" value="KGO31960.1"/>
    <property type="molecule type" value="Genomic_DNA"/>
</dbReference>
<evidence type="ECO:0000256" key="1">
    <source>
        <dbReference type="ARBA" id="ARBA00022723"/>
    </source>
</evidence>
<gene>
    <name evidence="5" type="ORF">Q757_03910</name>
</gene>
<evidence type="ECO:0000313" key="6">
    <source>
        <dbReference type="Proteomes" id="UP000030023"/>
    </source>
</evidence>
<dbReference type="PANTHER" id="PTHR35795">
    <property type="entry name" value="SLR1885 PROTEIN"/>
    <property type="match status" value="1"/>
</dbReference>
<proteinExistence type="predicted"/>
<evidence type="ECO:0000256" key="2">
    <source>
        <dbReference type="ARBA" id="ARBA00022741"/>
    </source>
</evidence>
<keyword evidence="6" id="KW-1185">Reference proteome</keyword>
<dbReference type="InterPro" id="IPR005249">
    <property type="entry name" value="YqeK"/>
</dbReference>
<keyword evidence="3" id="KW-0378">Hydrolase</keyword>
<keyword evidence="1" id="KW-0479">Metal-binding</keyword>
<name>A0ABR4XR64_9LACO</name>
<evidence type="ECO:0000313" key="5">
    <source>
        <dbReference type="EMBL" id="KGO31960.1"/>
    </source>
</evidence>
<dbReference type="InterPro" id="IPR051094">
    <property type="entry name" value="Diverse_Catalytic_Enzymes"/>
</dbReference>
<evidence type="ECO:0000256" key="3">
    <source>
        <dbReference type="ARBA" id="ARBA00022801"/>
    </source>
</evidence>
<dbReference type="SUPFAM" id="SSF109604">
    <property type="entry name" value="HD-domain/PDEase-like"/>
    <property type="match status" value="1"/>
</dbReference>
<dbReference type="InterPro" id="IPR006674">
    <property type="entry name" value="HD_domain"/>
</dbReference>
<dbReference type="NCBIfam" id="TIGR00488">
    <property type="entry name" value="bis(5'-nucleosyl)-tetraphosphatase (symmetrical) YqeK"/>
    <property type="match status" value="1"/>
</dbReference>
<organism evidence="5 6">
    <name type="scientific">Oenococcus alcoholitolerans</name>
    <dbReference type="NCBI Taxonomy" id="931074"/>
    <lineage>
        <taxon>Bacteria</taxon>
        <taxon>Bacillati</taxon>
        <taxon>Bacillota</taxon>
        <taxon>Bacilli</taxon>
        <taxon>Lactobacillales</taxon>
        <taxon>Lactobacillaceae</taxon>
        <taxon>Oenococcus</taxon>
    </lineage>
</organism>
<sequence>MKNWDSSIWHGIVGAEFIRDELRIDDEELLNAVRRHTTGDVQMTTLDKIVFMADFLELGRNFSDTDVARQVTDDSLDAGVAWQLQFSLSRLVRNHRAIYPKSLLAYNHWVGGK</sequence>
<dbReference type="PANTHER" id="PTHR35795:SF1">
    <property type="entry name" value="BIS(5'-NUCLEOSYL)-TETRAPHOSPHATASE, SYMMETRICAL"/>
    <property type="match status" value="1"/>
</dbReference>
<dbReference type="Pfam" id="PF01966">
    <property type="entry name" value="HD"/>
    <property type="match status" value="1"/>
</dbReference>
<dbReference type="Gene3D" id="1.10.3210.10">
    <property type="entry name" value="Hypothetical protein af1432"/>
    <property type="match status" value="1"/>
</dbReference>